<dbReference type="OrthoDB" id="5808380at2759"/>
<dbReference type="Proteomes" id="UP000008281">
    <property type="component" value="Unassembled WGS sequence"/>
</dbReference>
<organism evidence="3">
    <name type="scientific">Caenorhabditis remanei</name>
    <name type="common">Caenorhabditis vulgaris</name>
    <dbReference type="NCBI Taxonomy" id="31234"/>
    <lineage>
        <taxon>Eukaryota</taxon>
        <taxon>Metazoa</taxon>
        <taxon>Ecdysozoa</taxon>
        <taxon>Nematoda</taxon>
        <taxon>Chromadorea</taxon>
        <taxon>Rhabditida</taxon>
        <taxon>Rhabditina</taxon>
        <taxon>Rhabditomorpha</taxon>
        <taxon>Rhabditoidea</taxon>
        <taxon>Rhabditidae</taxon>
        <taxon>Peloderinae</taxon>
        <taxon>Caenorhabditis</taxon>
    </lineage>
</organism>
<dbReference type="HOGENOM" id="CLU_453603_0_0_1"/>
<keyword evidence="3" id="KW-1185">Reference proteome</keyword>
<accession>E3LYH1</accession>
<feature type="compositionally biased region" description="Polar residues" evidence="1">
    <location>
        <begin position="514"/>
        <end position="523"/>
    </location>
</feature>
<protein>
    <submittedName>
        <fullName evidence="2">Uncharacterized protein</fullName>
    </submittedName>
</protein>
<dbReference type="EMBL" id="DS268419">
    <property type="protein sequence ID" value="EFO86562.1"/>
    <property type="molecule type" value="Genomic_DNA"/>
</dbReference>
<evidence type="ECO:0000313" key="3">
    <source>
        <dbReference type="Proteomes" id="UP000008281"/>
    </source>
</evidence>
<dbReference type="FunCoup" id="E3LYH1">
    <property type="interactions" value="1764"/>
</dbReference>
<evidence type="ECO:0000313" key="2">
    <source>
        <dbReference type="EMBL" id="EFO86562.1"/>
    </source>
</evidence>
<dbReference type="eggNOG" id="ENOG502TFTF">
    <property type="taxonomic scope" value="Eukaryota"/>
</dbReference>
<dbReference type="AlphaFoldDB" id="E3LYH1"/>
<sequence>MSNNYNYGPRMKFESHQMLLSFTPLRTTLSEYVDAGDMKEEKISHSESFVTTNSMSSNLNHYWKKVNSLNKTDSSMTSNSTVTSIPSAPKTFESSSNTLDGSTITPSTHSLKSAKLNNLSDWQYDSNRSDSSIIGNRMISLENLADSLIEPTETREENQCLSLQKQALDELETPLNRSINQFSEFTQKQNVALDQISKEGGRKLKNCNDRMAYLKESGEEVFADFDKKTSDLLDPTIKLYETKAKVEKFVGNNEEFYKENQATGTMISENERLLARIRQNLPTNKASSVRFPASVQEEKRLEAALSSIKSLLHSFPFDENERADFEYTIKKIEKDATFEKKKKCELIVRHLLSVMNNWEENQSTVSFDSDNWNSVSTIDSRDDVLDLNVYENGLYDLKNSSIYDSNLNDLEGELRSASIRMAVEGPNETIECSPWNSASNYSGWSSNSNSLDSIQPDSSMENSTLSSLSSNSIPNQTFDDAHRNLIANASTKTAYSSSSPVSPRPPRSIHEKSTLQSATGTRSDSIPSFNFSSVSLSDMVDEALHTAKDVAENQATHLMTALQNSARQCGVVFSDLMTAVSTSSESISDTQSSHHSIAH</sequence>
<dbReference type="InParanoid" id="E3LYH1"/>
<feature type="compositionally biased region" description="Low complexity" evidence="1">
    <location>
        <begin position="446"/>
        <end position="472"/>
    </location>
</feature>
<feature type="region of interest" description="Disordered" evidence="1">
    <location>
        <begin position="72"/>
        <end position="106"/>
    </location>
</feature>
<dbReference type="STRING" id="31234.E3LYH1"/>
<reference evidence="2" key="1">
    <citation type="submission" date="2007-07" db="EMBL/GenBank/DDBJ databases">
        <title>PCAP assembly of the Caenorhabditis remanei genome.</title>
        <authorList>
            <consortium name="The Caenorhabditis remanei Sequencing Consortium"/>
            <person name="Wilson R.K."/>
        </authorList>
    </citation>
    <scope>NUCLEOTIDE SEQUENCE [LARGE SCALE GENOMIC DNA]</scope>
    <source>
        <strain evidence="2">PB4641</strain>
    </source>
</reference>
<feature type="region of interest" description="Disordered" evidence="1">
    <location>
        <begin position="446"/>
        <end position="474"/>
    </location>
</feature>
<proteinExistence type="predicted"/>
<dbReference type="OMA" id="NDSEHAN"/>
<name>E3LYH1_CAERE</name>
<evidence type="ECO:0000256" key="1">
    <source>
        <dbReference type="SAM" id="MobiDB-lite"/>
    </source>
</evidence>
<gene>
    <name evidence="2" type="ORF">CRE_04647</name>
</gene>
<feature type="region of interest" description="Disordered" evidence="1">
    <location>
        <begin position="490"/>
        <end position="523"/>
    </location>
</feature>